<dbReference type="Proteomes" id="UP000261931">
    <property type="component" value="Unassembled WGS sequence"/>
</dbReference>
<evidence type="ECO:0000313" key="1">
    <source>
        <dbReference type="EMBL" id="RFP77336.1"/>
    </source>
</evidence>
<comment type="caution">
    <text evidence="1">The sequence shown here is derived from an EMBL/GenBank/DDBJ whole genome shotgun (WGS) entry which is preliminary data.</text>
</comment>
<gene>
    <name evidence="1" type="ORF">DY262_16400</name>
</gene>
<protein>
    <submittedName>
        <fullName evidence="1">DUF2889 domain-containing protein</fullName>
    </submittedName>
</protein>
<evidence type="ECO:0000313" key="2">
    <source>
        <dbReference type="Proteomes" id="UP000261931"/>
    </source>
</evidence>
<name>A0A372EFY1_9BURK</name>
<dbReference type="AlphaFoldDB" id="A0A372EFY1"/>
<dbReference type="Pfam" id="PF11136">
    <property type="entry name" value="DUF2889"/>
    <property type="match status" value="1"/>
</dbReference>
<sequence length="179" mass="19756">MSGRRPLHLRRIQCEAFEREDGLIDLDGLLVDTKPQPLQLVHRAVPAGQAIHQMRVRLTIDRERRIVDARVSSDHAPYPDCRGVEAAYRQLVGLRIEPGFTLAVKRLFRGTAGCTHMTELLPTLASTAFQVLWASGDFADTEAAAGARGHSPLGGCHALRLDGAVVRTHFKEHARETPP</sequence>
<keyword evidence="2" id="KW-1185">Reference proteome</keyword>
<reference evidence="1 2" key="1">
    <citation type="submission" date="2018-08" db="EMBL/GenBank/DDBJ databases">
        <title>Hydrogenophaga sp. LA-38 isolated from sludge.</title>
        <authorList>
            <person name="Im W.-T."/>
        </authorList>
    </citation>
    <scope>NUCLEOTIDE SEQUENCE [LARGE SCALE GENOMIC DNA]</scope>
    <source>
        <strain evidence="1 2">LA-38</strain>
    </source>
</reference>
<accession>A0A372EFY1</accession>
<dbReference type="InterPro" id="IPR021312">
    <property type="entry name" value="DUF2889"/>
</dbReference>
<dbReference type="EMBL" id="QVLS01000011">
    <property type="protein sequence ID" value="RFP77336.1"/>
    <property type="molecule type" value="Genomic_DNA"/>
</dbReference>
<proteinExistence type="predicted"/>
<dbReference type="RefSeq" id="WP_116960185.1">
    <property type="nucleotide sequence ID" value="NZ_QVLS01000011.1"/>
</dbReference>
<organism evidence="1 2">
    <name type="scientific">Hydrogenophaga borbori</name>
    <dbReference type="NCBI Taxonomy" id="2294117"/>
    <lineage>
        <taxon>Bacteria</taxon>
        <taxon>Pseudomonadati</taxon>
        <taxon>Pseudomonadota</taxon>
        <taxon>Betaproteobacteria</taxon>
        <taxon>Burkholderiales</taxon>
        <taxon>Comamonadaceae</taxon>
        <taxon>Hydrogenophaga</taxon>
    </lineage>
</organism>